<reference evidence="1 2" key="1">
    <citation type="submission" date="2015-03" db="EMBL/GenBank/DDBJ databases">
        <authorList>
            <consortium name="Pathogen Informatics"/>
        </authorList>
    </citation>
    <scope>NUCLEOTIDE SEQUENCE [LARGE SCALE GENOMIC DNA]</scope>
    <source>
        <strain evidence="1 2">A1104</strain>
    </source>
</reference>
<evidence type="ECO:0000313" key="2">
    <source>
        <dbReference type="Proteomes" id="UP000041314"/>
    </source>
</evidence>
<organism evidence="1 2">
    <name type="scientific">Salmonella enterica subsp. enterica serovar Bovismorbificans</name>
    <dbReference type="NCBI Taxonomy" id="58097"/>
    <lineage>
        <taxon>Bacteria</taxon>
        <taxon>Pseudomonadati</taxon>
        <taxon>Pseudomonadota</taxon>
        <taxon>Gammaproteobacteria</taxon>
        <taxon>Enterobacterales</taxon>
        <taxon>Enterobacteriaceae</taxon>
        <taxon>Salmonella</taxon>
    </lineage>
</organism>
<gene>
    <name evidence="1" type="ORF">ERS008198_04959</name>
</gene>
<protein>
    <submittedName>
        <fullName evidence="1">Uncharacterized protein</fullName>
    </submittedName>
</protein>
<dbReference type="EMBL" id="CQPA01000088">
    <property type="protein sequence ID" value="CNV29992.1"/>
    <property type="molecule type" value="Genomic_DNA"/>
</dbReference>
<evidence type="ECO:0000313" key="1">
    <source>
        <dbReference type="EMBL" id="CNV29992.1"/>
    </source>
</evidence>
<dbReference type="AlphaFoldDB" id="A0A655EP70"/>
<dbReference type="Proteomes" id="UP000041314">
    <property type="component" value="Unassembled WGS sequence"/>
</dbReference>
<name>A0A655EP70_SALET</name>
<proteinExistence type="predicted"/>
<sequence>MLRRGATAAANHVEEARFGPFADLRCHGVGVEVVLAESVRQAGVRVRGDVAFGNPRQFLDVLAQFIWPQRAVKAKSERLGVAQRVIKGFGRLAGKRTARGVGDGAGNHDRQINAQRFKLFFHRKHRRFRIQGVKDGLNQNQIYATFHQRFSGFTVGRHQLIEGDITKRRVVDVR</sequence>
<accession>A0A655EP70</accession>